<proteinExistence type="predicted"/>
<dbReference type="Proteomes" id="UP000193355">
    <property type="component" value="Unassembled WGS sequence"/>
</dbReference>
<dbReference type="EMBL" id="FXBB01000042">
    <property type="protein sequence ID" value="SMG47323.1"/>
    <property type="molecule type" value="Genomic_DNA"/>
</dbReference>
<gene>
    <name evidence="1" type="ORF">SAMN06275492_1422</name>
</gene>
<evidence type="ECO:0000313" key="2">
    <source>
        <dbReference type="Proteomes" id="UP000193355"/>
    </source>
</evidence>
<evidence type="ECO:0000313" key="1">
    <source>
        <dbReference type="EMBL" id="SMG47323.1"/>
    </source>
</evidence>
<dbReference type="AlphaFoldDB" id="A0A1X7L1Q5"/>
<protein>
    <submittedName>
        <fullName evidence="1">Uncharacterized protein</fullName>
    </submittedName>
</protein>
<name>A0A1X7L1Q5_9BACT</name>
<keyword evidence="2" id="KW-1185">Reference proteome</keyword>
<organism evidence="1 2">
    <name type="scientific">Dethiosulfovibrio salsuginis</name>
    <dbReference type="NCBI Taxonomy" id="561720"/>
    <lineage>
        <taxon>Bacteria</taxon>
        <taxon>Thermotogati</taxon>
        <taxon>Synergistota</taxon>
        <taxon>Synergistia</taxon>
        <taxon>Synergistales</taxon>
        <taxon>Dethiosulfovibrionaceae</taxon>
        <taxon>Dethiosulfovibrio</taxon>
    </lineage>
</organism>
<dbReference type="STRING" id="561720.SAMN06275492_1422"/>
<reference evidence="2" key="1">
    <citation type="submission" date="2017-04" db="EMBL/GenBank/DDBJ databases">
        <authorList>
            <person name="Varghese N."/>
            <person name="Submissions S."/>
        </authorList>
    </citation>
    <scope>NUCLEOTIDE SEQUENCE [LARGE SCALE GENOMIC DNA]</scope>
    <source>
        <strain evidence="2">USBA 82</strain>
    </source>
</reference>
<accession>A0A1X7L1Q5</accession>
<sequence>MGQVERLTKIIELLIQRHPRSADVLLGVVPPPTDDEWLEMLRSSPDDLGVRVRTDPYTDRILSEVIKLDEIHRLIDAAGWESITEAARSIKEFFAEDWKVFCLHCRFVRGESRISDASSLQKVSRRVGLSPNTVSRKRKEIPRRIARDALSGFQAAMKW</sequence>